<evidence type="ECO:0000313" key="2">
    <source>
        <dbReference type="EMBL" id="KAG1767490.1"/>
    </source>
</evidence>
<dbReference type="OrthoDB" id="3219024at2759"/>
<proteinExistence type="predicted"/>
<protein>
    <submittedName>
        <fullName evidence="2">Uncharacterized protein</fullName>
    </submittedName>
</protein>
<keyword evidence="3" id="KW-1185">Reference proteome</keyword>
<evidence type="ECO:0000256" key="1">
    <source>
        <dbReference type="SAM" id="MobiDB-lite"/>
    </source>
</evidence>
<accession>A0A9P7CX74</accession>
<feature type="compositionally biased region" description="Polar residues" evidence="1">
    <location>
        <begin position="77"/>
        <end position="90"/>
    </location>
</feature>
<dbReference type="EMBL" id="JABBWD010000086">
    <property type="protein sequence ID" value="KAG1767490.1"/>
    <property type="molecule type" value="Genomic_DNA"/>
</dbReference>
<gene>
    <name evidence="2" type="ORF">EV702DRAFT_1146839</name>
</gene>
<evidence type="ECO:0000313" key="3">
    <source>
        <dbReference type="Proteomes" id="UP000714275"/>
    </source>
</evidence>
<dbReference type="AlphaFoldDB" id="A0A9P7CX74"/>
<name>A0A9P7CX74_9AGAM</name>
<feature type="compositionally biased region" description="Basic and acidic residues" evidence="1">
    <location>
        <begin position="50"/>
        <end position="60"/>
    </location>
</feature>
<organism evidence="2 3">
    <name type="scientific">Suillus placidus</name>
    <dbReference type="NCBI Taxonomy" id="48579"/>
    <lineage>
        <taxon>Eukaryota</taxon>
        <taxon>Fungi</taxon>
        <taxon>Dikarya</taxon>
        <taxon>Basidiomycota</taxon>
        <taxon>Agaricomycotina</taxon>
        <taxon>Agaricomycetes</taxon>
        <taxon>Agaricomycetidae</taxon>
        <taxon>Boletales</taxon>
        <taxon>Suillineae</taxon>
        <taxon>Suillaceae</taxon>
        <taxon>Suillus</taxon>
    </lineage>
</organism>
<reference evidence="2" key="1">
    <citation type="journal article" date="2020" name="New Phytol.">
        <title>Comparative genomics reveals dynamic genome evolution in host specialist ectomycorrhizal fungi.</title>
        <authorList>
            <person name="Lofgren L.A."/>
            <person name="Nguyen N.H."/>
            <person name="Vilgalys R."/>
            <person name="Ruytinx J."/>
            <person name="Liao H.L."/>
            <person name="Branco S."/>
            <person name="Kuo A."/>
            <person name="LaButti K."/>
            <person name="Lipzen A."/>
            <person name="Andreopoulos W."/>
            <person name="Pangilinan J."/>
            <person name="Riley R."/>
            <person name="Hundley H."/>
            <person name="Na H."/>
            <person name="Barry K."/>
            <person name="Grigoriev I.V."/>
            <person name="Stajich J.E."/>
            <person name="Kennedy P.G."/>
        </authorList>
    </citation>
    <scope>NUCLEOTIDE SEQUENCE</scope>
    <source>
        <strain evidence="2">DOB743</strain>
    </source>
</reference>
<feature type="region of interest" description="Disordered" evidence="1">
    <location>
        <begin position="1"/>
        <end position="93"/>
    </location>
</feature>
<comment type="caution">
    <text evidence="2">The sequence shown here is derived from an EMBL/GenBank/DDBJ whole genome shotgun (WGS) entry which is preliminary data.</text>
</comment>
<feature type="compositionally biased region" description="Low complexity" evidence="1">
    <location>
        <begin position="13"/>
        <end position="37"/>
    </location>
</feature>
<sequence length="283" mass="30697">MSRVPTIRPPEAPARASSAMAVSAARASLAPALASSRYQVKQSILPQHPSPERRIMETRSENTSPINRSRPHKHQSVTRPPSTHLTTSRNDAPLCPHPLIRGQSYGNAAPVTPRMVPLAPLTITSEAAPAHISTTQTYDTGDEICTSPSSIKTTYAPPLNRRTSISSARSVVTLPTQAHIQPLHFKAVHDRTRTLSSMSTTSSSSVQALSSLAQLPTTRPPMPQYTSHFPAASLYTNLETVHPLLPPPYLSAHVSILAHRSPLRESYDRVIATKEQQRRGGSA</sequence>
<dbReference type="Proteomes" id="UP000714275">
    <property type="component" value="Unassembled WGS sequence"/>
</dbReference>